<feature type="region of interest" description="Disordered" evidence="1">
    <location>
        <begin position="1"/>
        <end position="80"/>
    </location>
</feature>
<protein>
    <submittedName>
        <fullName evidence="2">Uncharacterized protein</fullName>
    </submittedName>
</protein>
<evidence type="ECO:0000256" key="1">
    <source>
        <dbReference type="SAM" id="MobiDB-lite"/>
    </source>
</evidence>
<evidence type="ECO:0000313" key="2">
    <source>
        <dbReference type="EMBL" id="KAF5784863.1"/>
    </source>
</evidence>
<dbReference type="AlphaFoldDB" id="A0A9K3HUG2"/>
<sequence length="80" mass="8531">MMHEVSCKGSNKGRDTCLVVQPDSSGEVGPPGYRLDEVSPNEPGQMDLGDVMSHVNPTGEVNVNDPDNFRINGEDSDAVS</sequence>
<dbReference type="Gramene" id="mRNA:HanXRQr2_Chr10g0421841">
    <property type="protein sequence ID" value="CDS:HanXRQr2_Chr10g0421841.1"/>
    <property type="gene ID" value="HanXRQr2_Chr10g0421841"/>
</dbReference>
<proteinExistence type="predicted"/>
<dbReference type="Proteomes" id="UP000215914">
    <property type="component" value="Unassembled WGS sequence"/>
</dbReference>
<name>A0A9K3HUG2_HELAN</name>
<evidence type="ECO:0000313" key="3">
    <source>
        <dbReference type="Proteomes" id="UP000215914"/>
    </source>
</evidence>
<organism evidence="2 3">
    <name type="scientific">Helianthus annuus</name>
    <name type="common">Common sunflower</name>
    <dbReference type="NCBI Taxonomy" id="4232"/>
    <lineage>
        <taxon>Eukaryota</taxon>
        <taxon>Viridiplantae</taxon>
        <taxon>Streptophyta</taxon>
        <taxon>Embryophyta</taxon>
        <taxon>Tracheophyta</taxon>
        <taxon>Spermatophyta</taxon>
        <taxon>Magnoliopsida</taxon>
        <taxon>eudicotyledons</taxon>
        <taxon>Gunneridae</taxon>
        <taxon>Pentapetalae</taxon>
        <taxon>asterids</taxon>
        <taxon>campanulids</taxon>
        <taxon>Asterales</taxon>
        <taxon>Asteraceae</taxon>
        <taxon>Asteroideae</taxon>
        <taxon>Heliantheae alliance</taxon>
        <taxon>Heliantheae</taxon>
        <taxon>Helianthus</taxon>
    </lineage>
</organism>
<gene>
    <name evidence="2" type="ORF">HanXRQr2_Chr10g0421841</name>
</gene>
<keyword evidence="3" id="KW-1185">Reference proteome</keyword>
<reference evidence="2" key="1">
    <citation type="journal article" date="2017" name="Nature">
        <title>The sunflower genome provides insights into oil metabolism, flowering and Asterid evolution.</title>
        <authorList>
            <person name="Badouin H."/>
            <person name="Gouzy J."/>
            <person name="Grassa C.J."/>
            <person name="Murat F."/>
            <person name="Staton S.E."/>
            <person name="Cottret L."/>
            <person name="Lelandais-Briere C."/>
            <person name="Owens G.L."/>
            <person name="Carrere S."/>
            <person name="Mayjonade B."/>
            <person name="Legrand L."/>
            <person name="Gill N."/>
            <person name="Kane N.C."/>
            <person name="Bowers J.E."/>
            <person name="Hubner S."/>
            <person name="Bellec A."/>
            <person name="Berard A."/>
            <person name="Berges H."/>
            <person name="Blanchet N."/>
            <person name="Boniface M.C."/>
            <person name="Brunel D."/>
            <person name="Catrice O."/>
            <person name="Chaidir N."/>
            <person name="Claudel C."/>
            <person name="Donnadieu C."/>
            <person name="Faraut T."/>
            <person name="Fievet G."/>
            <person name="Helmstetter N."/>
            <person name="King M."/>
            <person name="Knapp S.J."/>
            <person name="Lai Z."/>
            <person name="Le Paslier M.C."/>
            <person name="Lippi Y."/>
            <person name="Lorenzon L."/>
            <person name="Mandel J.R."/>
            <person name="Marage G."/>
            <person name="Marchand G."/>
            <person name="Marquand E."/>
            <person name="Bret-Mestries E."/>
            <person name="Morien E."/>
            <person name="Nambeesan S."/>
            <person name="Nguyen T."/>
            <person name="Pegot-Espagnet P."/>
            <person name="Pouilly N."/>
            <person name="Raftis F."/>
            <person name="Sallet E."/>
            <person name="Schiex T."/>
            <person name="Thomas J."/>
            <person name="Vandecasteele C."/>
            <person name="Vares D."/>
            <person name="Vear F."/>
            <person name="Vautrin S."/>
            <person name="Crespi M."/>
            <person name="Mangin B."/>
            <person name="Burke J.M."/>
            <person name="Salse J."/>
            <person name="Munos S."/>
            <person name="Vincourt P."/>
            <person name="Rieseberg L.H."/>
            <person name="Langlade N.B."/>
        </authorList>
    </citation>
    <scope>NUCLEOTIDE SEQUENCE</scope>
    <source>
        <tissue evidence="2">Leaves</tissue>
    </source>
</reference>
<dbReference type="EMBL" id="MNCJ02000325">
    <property type="protein sequence ID" value="KAF5784863.1"/>
    <property type="molecule type" value="Genomic_DNA"/>
</dbReference>
<accession>A0A9K3HUG2</accession>
<reference evidence="2" key="2">
    <citation type="submission" date="2020-06" db="EMBL/GenBank/DDBJ databases">
        <title>Helianthus annuus Genome sequencing and assembly Release 2.</title>
        <authorList>
            <person name="Gouzy J."/>
            <person name="Langlade N."/>
            <person name="Munos S."/>
        </authorList>
    </citation>
    <scope>NUCLEOTIDE SEQUENCE</scope>
    <source>
        <tissue evidence="2">Leaves</tissue>
    </source>
</reference>
<comment type="caution">
    <text evidence="2">The sequence shown here is derived from an EMBL/GenBank/DDBJ whole genome shotgun (WGS) entry which is preliminary data.</text>
</comment>